<gene>
    <name evidence="1" type="ORF">CNX65_18480</name>
</gene>
<dbReference type="EMBL" id="CP023445">
    <property type="protein sequence ID" value="ATE55025.1"/>
    <property type="molecule type" value="Genomic_DNA"/>
</dbReference>
<sequence length="148" mass="15128">MSAEAVGVARAVVARWHAGELEAFEDLVEAYRADPDGTVRGVRLGAPVGIGIDLAAVTPWVLAAVSAAGGVLVEKAAEDAWSAGRRWLSRAWGRGGKPEAEAEAEEAGQATVVITVHLTGLGAAEPVARAVAEQVVRELGGRDDAPAA</sequence>
<reference evidence="1" key="1">
    <citation type="submission" date="2017-09" db="EMBL/GenBank/DDBJ databases">
        <title>Complete Genome Sequence of ansamitocin-producing Bacterium Actinosynnema pretiosum X47.</title>
        <authorList>
            <person name="Cao G."/>
            <person name="Zong G."/>
            <person name="Zhong C."/>
            <person name="Fu J."/>
        </authorList>
    </citation>
    <scope>NUCLEOTIDE SEQUENCE [LARGE SCALE GENOMIC DNA]</scope>
    <source>
        <strain evidence="1">X47</strain>
    </source>
</reference>
<evidence type="ECO:0000313" key="2">
    <source>
        <dbReference type="Proteomes" id="UP000218505"/>
    </source>
</evidence>
<organism evidence="1 2">
    <name type="scientific">Actinosynnema pretiosum</name>
    <dbReference type="NCBI Taxonomy" id="42197"/>
    <lineage>
        <taxon>Bacteria</taxon>
        <taxon>Bacillati</taxon>
        <taxon>Actinomycetota</taxon>
        <taxon>Actinomycetes</taxon>
        <taxon>Pseudonocardiales</taxon>
        <taxon>Pseudonocardiaceae</taxon>
        <taxon>Actinosynnema</taxon>
    </lineage>
</organism>
<keyword evidence="2" id="KW-1185">Reference proteome</keyword>
<dbReference type="AlphaFoldDB" id="A0A290Z7R6"/>
<protein>
    <submittedName>
        <fullName evidence="1">Uncharacterized protein</fullName>
    </submittedName>
</protein>
<proteinExistence type="predicted"/>
<accession>A0A290Z7R6</accession>
<dbReference type="Proteomes" id="UP000218505">
    <property type="component" value="Chromosome"/>
</dbReference>
<dbReference type="KEGG" id="apre:CNX65_18480"/>
<name>A0A290Z7R6_9PSEU</name>
<evidence type="ECO:0000313" key="1">
    <source>
        <dbReference type="EMBL" id="ATE55025.1"/>
    </source>
</evidence>